<name>A0A1U7LMG8_NEOID</name>
<feature type="domain" description="6-phosphogluconate dehydrogenase NADP-binding" evidence="4">
    <location>
        <begin position="3"/>
        <end position="147"/>
    </location>
</feature>
<dbReference type="AlphaFoldDB" id="A0A1U7LMG8"/>
<reference evidence="5 6" key="1">
    <citation type="submission" date="2016-04" db="EMBL/GenBank/DDBJ databases">
        <title>Evolutionary innovation and constraint leading to complex multicellularity in the Ascomycota.</title>
        <authorList>
            <person name="Cisse O."/>
            <person name="Nguyen A."/>
            <person name="Hewitt D.A."/>
            <person name="Jedd G."/>
            <person name="Stajich J.E."/>
        </authorList>
    </citation>
    <scope>NUCLEOTIDE SEQUENCE [LARGE SCALE GENOMIC DNA]</scope>
    <source>
        <strain evidence="5 6">DAH-3</strain>
    </source>
</reference>
<dbReference type="PIRSF" id="PIRSF000103">
    <property type="entry name" value="HIBADH"/>
    <property type="match status" value="1"/>
</dbReference>
<evidence type="ECO:0000256" key="1">
    <source>
        <dbReference type="ARBA" id="ARBA00007598"/>
    </source>
</evidence>
<sequence>MASIAWIGLGNMGSPMARNLLPSTDALTVYNRTASKAEIFVKNNPGAKMVERVEDIDSDIVFTSLATDEAVLQIFGKLECLSGKTVVDTSTILPDTVEQLSQIAKEKGGKFVHCPVMGAVAAADQAQLIALLAGVDKCCRQKIKKLLVPSVARLCIDLGDEVTKSSMLKLCGNFMILGIVELLGEGFTLAEKCGVDKNDLYQVYTEMFPAPSFKNYGAVIKDGSHGTVLGINVKNGLKDAKHIRELAERSGAGIPTIDLAIRNLNCANDKGKGEEDWSALVHGIKVLSNLE</sequence>
<dbReference type="Gene3D" id="3.40.50.720">
    <property type="entry name" value="NAD(P)-binding Rossmann-like Domain"/>
    <property type="match status" value="1"/>
</dbReference>
<dbReference type="PANTHER" id="PTHR43580:SF8">
    <property type="entry name" value="6-PHOSPHOGLUCONATE DEHYDROGENASE NADP-BINDING DOMAIN-CONTAINING PROTEIN-RELATED"/>
    <property type="match status" value="1"/>
</dbReference>
<dbReference type="GO" id="GO:0016491">
    <property type="term" value="F:oxidoreductase activity"/>
    <property type="evidence" value="ECO:0007669"/>
    <property type="project" value="UniProtKB-KW"/>
</dbReference>
<gene>
    <name evidence="5" type="ORF">NEOLI_002696</name>
</gene>
<proteinExistence type="inferred from homology"/>
<keyword evidence="6" id="KW-1185">Reference proteome</keyword>
<keyword evidence="2" id="KW-0560">Oxidoreductase</keyword>
<comment type="similarity">
    <text evidence="1">Belongs to the HIBADH-related family. NP60 subfamily.</text>
</comment>
<dbReference type="EMBL" id="LXFE01001159">
    <property type="protein sequence ID" value="OLL23855.1"/>
    <property type="molecule type" value="Genomic_DNA"/>
</dbReference>
<evidence type="ECO:0000259" key="4">
    <source>
        <dbReference type="Pfam" id="PF03446"/>
    </source>
</evidence>
<dbReference type="STRING" id="1198029.A0A1U7LMG8"/>
<dbReference type="OMA" id="LHDKDFG"/>
<dbReference type="InterPro" id="IPR013328">
    <property type="entry name" value="6PGD_dom2"/>
</dbReference>
<dbReference type="GO" id="GO:0050661">
    <property type="term" value="F:NADP binding"/>
    <property type="evidence" value="ECO:0007669"/>
    <property type="project" value="InterPro"/>
</dbReference>
<dbReference type="Proteomes" id="UP000186594">
    <property type="component" value="Unassembled WGS sequence"/>
</dbReference>
<dbReference type="InterPro" id="IPR008927">
    <property type="entry name" value="6-PGluconate_DH-like_C_sf"/>
</dbReference>
<dbReference type="InterPro" id="IPR036291">
    <property type="entry name" value="NAD(P)-bd_dom_sf"/>
</dbReference>
<dbReference type="Gene3D" id="1.10.1040.10">
    <property type="entry name" value="N-(1-d-carboxylethyl)-l-norvaline Dehydrogenase, domain 2"/>
    <property type="match status" value="1"/>
</dbReference>
<accession>A0A1U7LMG8</accession>
<evidence type="ECO:0000256" key="2">
    <source>
        <dbReference type="ARBA" id="ARBA00023002"/>
    </source>
</evidence>
<feature type="active site" evidence="3">
    <location>
        <position position="169"/>
    </location>
</feature>
<dbReference type="SUPFAM" id="SSF48179">
    <property type="entry name" value="6-phosphogluconate dehydrogenase C-terminal domain-like"/>
    <property type="match status" value="1"/>
</dbReference>
<evidence type="ECO:0000256" key="3">
    <source>
        <dbReference type="PIRSR" id="PIRSR000103-1"/>
    </source>
</evidence>
<evidence type="ECO:0000313" key="5">
    <source>
        <dbReference type="EMBL" id="OLL23855.1"/>
    </source>
</evidence>
<dbReference type="SUPFAM" id="SSF51735">
    <property type="entry name" value="NAD(P)-binding Rossmann-fold domains"/>
    <property type="match status" value="1"/>
</dbReference>
<dbReference type="InterPro" id="IPR051265">
    <property type="entry name" value="HIBADH-related_NP60_sf"/>
</dbReference>
<dbReference type="PANTHER" id="PTHR43580">
    <property type="entry name" value="OXIDOREDUCTASE GLYR1-RELATED"/>
    <property type="match status" value="1"/>
</dbReference>
<evidence type="ECO:0000313" key="6">
    <source>
        <dbReference type="Proteomes" id="UP000186594"/>
    </source>
</evidence>
<protein>
    <submittedName>
        <fullName evidence="5">Putative oxidoreductase</fullName>
    </submittedName>
</protein>
<dbReference type="OrthoDB" id="435038at2759"/>
<organism evidence="5 6">
    <name type="scientific">Neolecta irregularis (strain DAH-3)</name>
    <dbReference type="NCBI Taxonomy" id="1198029"/>
    <lineage>
        <taxon>Eukaryota</taxon>
        <taxon>Fungi</taxon>
        <taxon>Dikarya</taxon>
        <taxon>Ascomycota</taxon>
        <taxon>Taphrinomycotina</taxon>
        <taxon>Neolectales</taxon>
        <taxon>Neolectaceae</taxon>
        <taxon>Neolecta</taxon>
    </lineage>
</organism>
<dbReference type="Pfam" id="PF03446">
    <property type="entry name" value="NAD_binding_2"/>
    <property type="match status" value="1"/>
</dbReference>
<dbReference type="InterPro" id="IPR006115">
    <property type="entry name" value="6PGDH_NADP-bd"/>
</dbReference>
<dbReference type="InterPro" id="IPR015815">
    <property type="entry name" value="HIBADH-related"/>
</dbReference>
<comment type="caution">
    <text evidence="5">The sequence shown here is derived from an EMBL/GenBank/DDBJ whole genome shotgun (WGS) entry which is preliminary data.</text>
</comment>